<evidence type="ECO:0000313" key="3">
    <source>
        <dbReference type="Proteomes" id="UP000886611"/>
    </source>
</evidence>
<dbReference type="SMART" id="SM00409">
    <property type="entry name" value="IG"/>
    <property type="match status" value="1"/>
</dbReference>
<dbReference type="FunFam" id="2.60.40.10:FF:001230">
    <property type="entry name" value="Immunoglobulin kappa variable 8-16"/>
    <property type="match status" value="1"/>
</dbReference>
<dbReference type="InterPro" id="IPR036179">
    <property type="entry name" value="Ig-like_dom_sf"/>
</dbReference>
<feature type="non-terminal residue" evidence="2">
    <location>
        <position position="138"/>
    </location>
</feature>
<protein>
    <submittedName>
        <fullName evidence="2">KVD39 protein</fullName>
    </submittedName>
</protein>
<dbReference type="InterPro" id="IPR007110">
    <property type="entry name" value="Ig-like_dom"/>
</dbReference>
<sequence>MGLGLTGTSYSQRVSEQLNDDAQLQTLVESTSLIGRYSSCQIVLSQSPSAQSVTLGQSVSISCNAANYVDNEVNWYLQKPGQAPQLLIWWGTNRQSGIPERFSGQYSGTSFTLTISSFQAEDAGHYYCHQDYSTPFTQ</sequence>
<accession>A0A8X7XCK3</accession>
<dbReference type="Gene3D" id="2.60.40.10">
    <property type="entry name" value="Immunoglobulins"/>
    <property type="match status" value="1"/>
</dbReference>
<proteinExistence type="predicted"/>
<feature type="domain" description="Ig-like" evidence="1">
    <location>
        <begin position="42"/>
        <end position="138"/>
    </location>
</feature>
<dbReference type="SUPFAM" id="SSF48726">
    <property type="entry name" value="Immunoglobulin"/>
    <property type="match status" value="1"/>
</dbReference>
<feature type="non-terminal residue" evidence="2">
    <location>
        <position position="1"/>
    </location>
</feature>
<dbReference type="PANTHER" id="PTHR23267">
    <property type="entry name" value="IMMUNOGLOBULIN LIGHT CHAIN"/>
    <property type="match status" value="1"/>
</dbReference>
<organism evidence="2 3">
    <name type="scientific">Polypterus senegalus</name>
    <name type="common">Senegal bichir</name>
    <dbReference type="NCBI Taxonomy" id="55291"/>
    <lineage>
        <taxon>Eukaryota</taxon>
        <taxon>Metazoa</taxon>
        <taxon>Chordata</taxon>
        <taxon>Craniata</taxon>
        <taxon>Vertebrata</taxon>
        <taxon>Euteleostomi</taxon>
        <taxon>Actinopterygii</taxon>
        <taxon>Polypteriformes</taxon>
        <taxon>Polypteridae</taxon>
        <taxon>Polypterus</taxon>
    </lineage>
</organism>
<dbReference type="InterPro" id="IPR013783">
    <property type="entry name" value="Ig-like_fold"/>
</dbReference>
<dbReference type="InterPro" id="IPR050150">
    <property type="entry name" value="IgV_Light_Chain"/>
</dbReference>
<reference evidence="2 3" key="1">
    <citation type="journal article" date="2021" name="Cell">
        <title>Tracing the genetic footprints of vertebrate landing in non-teleost ray-finned fishes.</title>
        <authorList>
            <person name="Bi X."/>
            <person name="Wang K."/>
            <person name="Yang L."/>
            <person name="Pan H."/>
            <person name="Jiang H."/>
            <person name="Wei Q."/>
            <person name="Fang M."/>
            <person name="Yu H."/>
            <person name="Zhu C."/>
            <person name="Cai Y."/>
            <person name="He Y."/>
            <person name="Gan X."/>
            <person name="Zeng H."/>
            <person name="Yu D."/>
            <person name="Zhu Y."/>
            <person name="Jiang H."/>
            <person name="Qiu Q."/>
            <person name="Yang H."/>
            <person name="Zhang Y.E."/>
            <person name="Wang W."/>
            <person name="Zhu M."/>
            <person name="He S."/>
            <person name="Zhang G."/>
        </authorList>
    </citation>
    <scope>NUCLEOTIDE SEQUENCE [LARGE SCALE GENOMIC DNA]</scope>
    <source>
        <strain evidence="2">Bchr_013</strain>
    </source>
</reference>
<dbReference type="InterPro" id="IPR003598">
    <property type="entry name" value="Ig_sub2"/>
</dbReference>
<gene>
    <name evidence="2" type="primary">Igkv1d39_3</name>
    <name evidence="2" type="ORF">GTO96_0017054</name>
</gene>
<dbReference type="AlphaFoldDB" id="A0A8X7XCK3"/>
<keyword evidence="3" id="KW-1185">Reference proteome</keyword>
<dbReference type="Proteomes" id="UP000886611">
    <property type="component" value="Unassembled WGS sequence"/>
</dbReference>
<dbReference type="PROSITE" id="PS50835">
    <property type="entry name" value="IG_LIKE"/>
    <property type="match status" value="1"/>
</dbReference>
<evidence type="ECO:0000259" key="1">
    <source>
        <dbReference type="PROSITE" id="PS50835"/>
    </source>
</evidence>
<dbReference type="InterPro" id="IPR013106">
    <property type="entry name" value="Ig_V-set"/>
</dbReference>
<dbReference type="Pfam" id="PF07686">
    <property type="entry name" value="V-set"/>
    <property type="match status" value="1"/>
</dbReference>
<evidence type="ECO:0000313" key="2">
    <source>
        <dbReference type="EMBL" id="KAG2465533.1"/>
    </source>
</evidence>
<comment type="caution">
    <text evidence="2">The sequence shown here is derived from an EMBL/GenBank/DDBJ whole genome shotgun (WGS) entry which is preliminary data.</text>
</comment>
<dbReference type="SMART" id="SM00406">
    <property type="entry name" value="IGv"/>
    <property type="match status" value="1"/>
</dbReference>
<name>A0A8X7XCK3_POLSE</name>
<dbReference type="EMBL" id="JAATIS010001721">
    <property type="protein sequence ID" value="KAG2465533.1"/>
    <property type="molecule type" value="Genomic_DNA"/>
</dbReference>
<dbReference type="SMART" id="SM00408">
    <property type="entry name" value="IGc2"/>
    <property type="match status" value="1"/>
</dbReference>
<dbReference type="InterPro" id="IPR003599">
    <property type="entry name" value="Ig_sub"/>
</dbReference>